<sequence length="135" mass="13916">MVRQLVRCALAPQADLVPDLVQARSESLAGMLTGGIKGLGRFGLPTGLLGAMAGAVAGASSGPRPMRPAECDVVLVFVVGGISCAELREARQELETLHGMQTAEDDSNAQAVRVPQLILGGTSLLSPVDVVRSLL</sequence>
<organism evidence="1">
    <name type="scientific">Chlamydomonas leiostraca</name>
    <dbReference type="NCBI Taxonomy" id="1034604"/>
    <lineage>
        <taxon>Eukaryota</taxon>
        <taxon>Viridiplantae</taxon>
        <taxon>Chlorophyta</taxon>
        <taxon>core chlorophytes</taxon>
        <taxon>Chlorophyceae</taxon>
        <taxon>CS clade</taxon>
        <taxon>Chlamydomonadales</taxon>
        <taxon>Chlamydomonadaceae</taxon>
        <taxon>Chlamydomonas</taxon>
    </lineage>
</organism>
<dbReference type="AlphaFoldDB" id="A0A7S0S616"/>
<reference evidence="1" key="1">
    <citation type="submission" date="2021-01" db="EMBL/GenBank/DDBJ databases">
        <authorList>
            <person name="Corre E."/>
            <person name="Pelletier E."/>
            <person name="Niang G."/>
            <person name="Scheremetjew M."/>
            <person name="Finn R."/>
            <person name="Kale V."/>
            <person name="Holt S."/>
            <person name="Cochrane G."/>
            <person name="Meng A."/>
            <person name="Brown T."/>
            <person name="Cohen L."/>
        </authorList>
    </citation>
    <scope>NUCLEOTIDE SEQUENCE</scope>
    <source>
        <strain evidence="1">SAG 11-49</strain>
    </source>
</reference>
<dbReference type="SUPFAM" id="SSF56815">
    <property type="entry name" value="Sec1/munc18-like (SM) proteins"/>
    <property type="match status" value="1"/>
</dbReference>
<dbReference type="InterPro" id="IPR036045">
    <property type="entry name" value="Sec1-like_sf"/>
</dbReference>
<proteinExistence type="predicted"/>
<dbReference type="InterPro" id="IPR027482">
    <property type="entry name" value="Sec1-like_dom2"/>
</dbReference>
<name>A0A7S0S616_9CHLO</name>
<dbReference type="Gene3D" id="3.40.50.1910">
    <property type="match status" value="1"/>
</dbReference>
<dbReference type="EMBL" id="HBFB01035531">
    <property type="protein sequence ID" value="CAD8695777.1"/>
    <property type="molecule type" value="Transcribed_RNA"/>
</dbReference>
<accession>A0A7S0S616</accession>
<gene>
    <name evidence="1" type="ORF">CLEI1391_LOCUS19963</name>
</gene>
<protein>
    <submittedName>
        <fullName evidence="1">Uncharacterized protein</fullName>
    </submittedName>
</protein>
<evidence type="ECO:0000313" key="1">
    <source>
        <dbReference type="EMBL" id="CAD8695777.1"/>
    </source>
</evidence>